<evidence type="ECO:0000256" key="4">
    <source>
        <dbReference type="ARBA" id="ARBA00012080"/>
    </source>
</evidence>
<dbReference type="NCBIfam" id="TIGR01921">
    <property type="entry name" value="DAP-DH"/>
    <property type="match status" value="1"/>
</dbReference>
<accession>A0A8A0RK22</accession>
<feature type="binding site" evidence="13">
    <location>
        <begin position="11"/>
        <end position="14"/>
    </location>
    <ligand>
        <name>NADP(+)</name>
        <dbReference type="ChEBI" id="CHEBI:58349"/>
    </ligand>
</feature>
<evidence type="ECO:0000256" key="12">
    <source>
        <dbReference type="PIRNR" id="PIRNR025648"/>
    </source>
</evidence>
<keyword evidence="16" id="KW-1185">Reference proteome</keyword>
<comment type="function">
    <text evidence="12">Catalyzes the reversible NADPH-dependent reductive amination of L-2-amino-6-oxopimelate, the acyclic form of L-tetrahydrodipicolinate, to generate the meso compound, D,L-2,6-diaminopimelate.</text>
</comment>
<dbReference type="EMBL" id="CP059066">
    <property type="protein sequence ID" value="QSQ08054.1"/>
    <property type="molecule type" value="Genomic_DNA"/>
</dbReference>
<dbReference type="InterPro" id="IPR010190">
    <property type="entry name" value="Diaminopimelate_DH_Ddh"/>
</dbReference>
<evidence type="ECO:0000313" key="15">
    <source>
        <dbReference type="EMBL" id="QSQ08054.1"/>
    </source>
</evidence>
<reference evidence="15" key="1">
    <citation type="submission" date="2020-07" db="EMBL/GenBank/DDBJ databases">
        <title>Koleobacter methoxysyntrophicus gen. nov., sp. nov., a novel anaerobic bacterium isolated from deep subsurface oil field and proposal of Koleobacterales ord. nov. in the phylum Firmicutes.</title>
        <authorList>
            <person name="Sakamoto S."/>
            <person name="Tamaki H."/>
        </authorList>
    </citation>
    <scope>NUCLEOTIDE SEQUENCE</scope>
    <source>
        <strain evidence="15">NRmbB1</strain>
    </source>
</reference>
<keyword evidence="6 12" id="KW-0028">Amino-acid biosynthesis</keyword>
<keyword evidence="9 12" id="KW-0560">Oxidoreductase</keyword>
<dbReference type="Proteomes" id="UP000662904">
    <property type="component" value="Chromosome"/>
</dbReference>
<evidence type="ECO:0000256" key="6">
    <source>
        <dbReference type="ARBA" id="ARBA00022605"/>
    </source>
</evidence>
<feature type="binding site" evidence="13">
    <location>
        <position position="255"/>
    </location>
    <ligand>
        <name>substrate</name>
    </ligand>
</feature>
<keyword evidence="7 12" id="KW-0521">NADP</keyword>
<evidence type="ECO:0000256" key="11">
    <source>
        <dbReference type="ARBA" id="ARBA00052023"/>
    </source>
</evidence>
<comment type="similarity">
    <text evidence="2 12">Belongs to the diaminopimelate dehydrogenase family.</text>
</comment>
<dbReference type="GO" id="GO:0000166">
    <property type="term" value="F:nucleotide binding"/>
    <property type="evidence" value="ECO:0007669"/>
    <property type="project" value="UniProtKB-KW"/>
</dbReference>
<evidence type="ECO:0000256" key="1">
    <source>
        <dbReference type="ARBA" id="ARBA00004896"/>
    </source>
</evidence>
<feature type="domain" description="Meso-diaminopimelate D-dehydrogenase C-terminal" evidence="14">
    <location>
        <begin position="122"/>
        <end position="176"/>
    </location>
</feature>
<dbReference type="Gene3D" id="3.40.50.720">
    <property type="entry name" value="NAD(P)-binding Rossmann-like Domain"/>
    <property type="match status" value="1"/>
</dbReference>
<proteinExistence type="inferred from homology"/>
<dbReference type="CDD" id="cd02270">
    <property type="entry name" value="meso-DAPDH_N"/>
    <property type="match status" value="1"/>
</dbReference>
<dbReference type="PIRSF" id="PIRSF025648">
    <property type="entry name" value="DDH"/>
    <property type="match status" value="1"/>
</dbReference>
<comment type="pathway">
    <text evidence="1 12">Amino-acid biosynthesis; L-lysine biosynthesis via DAP pathway; DL-2,6-diaminopimelate from (S)-tetrahydrodipicolinate: step 1/1.</text>
</comment>
<evidence type="ECO:0000256" key="8">
    <source>
        <dbReference type="ARBA" id="ARBA00022915"/>
    </source>
</evidence>
<dbReference type="GO" id="GO:0009089">
    <property type="term" value="P:lysine biosynthetic process via diaminopimelate"/>
    <property type="evidence" value="ECO:0007669"/>
    <property type="project" value="UniProtKB-UniRule"/>
</dbReference>
<feature type="binding site" evidence="13">
    <location>
        <begin position="121"/>
        <end position="125"/>
    </location>
    <ligand>
        <name>NADP(+)</name>
        <dbReference type="ChEBI" id="CHEBI:58349"/>
    </ligand>
</feature>
<sequence length="301" mass="32975">MDRIKAAVIGYGNIGVCAFDALKESGDMEVAGIVVKPKYLDKLQRELPDYPVVDSIDKLSKVDVALLCIPSVLVPEEAAKILQKGINTVDSYDIHGENLVNMVKRLDSIAKEKGSVSISGAGWDPGTDSMVRAIFEIMAPKGITYTNFGPGMSMGHTVEAKKTPGVKKALSLTVPKGLGFHKRLVYVELAGDARFDAVEKAIKENPYFKKDETHVIPVEDVDRLMDNGHGVLMERKGVAGKTHNQQMEYRLKITNPAVTAQVMVCAARAAMKQKPGSYVPLEIPLIDYLPGDRWEIINRLV</sequence>
<feature type="binding site" evidence="13">
    <location>
        <position position="183"/>
    </location>
    <ligand>
        <name>substrate</name>
    </ligand>
</feature>
<evidence type="ECO:0000313" key="16">
    <source>
        <dbReference type="Proteomes" id="UP000662904"/>
    </source>
</evidence>
<name>A0A8A0RK22_9FIRM</name>
<dbReference type="GO" id="GO:0047850">
    <property type="term" value="F:diaminopimelate dehydrogenase activity"/>
    <property type="evidence" value="ECO:0007669"/>
    <property type="project" value="UniProtKB-UniRule"/>
</dbReference>
<evidence type="ECO:0000256" key="5">
    <source>
        <dbReference type="ARBA" id="ARBA00021654"/>
    </source>
</evidence>
<dbReference type="SUPFAM" id="SSF51735">
    <property type="entry name" value="NAD(P)-binding Rossmann-fold domains"/>
    <property type="match status" value="1"/>
</dbReference>
<keyword evidence="8 12" id="KW-0220">Diaminopimelate biosynthesis</keyword>
<evidence type="ECO:0000259" key="14">
    <source>
        <dbReference type="Pfam" id="PF16654"/>
    </source>
</evidence>
<organism evidence="15 16">
    <name type="scientific">Koleobacter methoxysyntrophicus</name>
    <dbReference type="NCBI Taxonomy" id="2751313"/>
    <lineage>
        <taxon>Bacteria</taxon>
        <taxon>Bacillati</taxon>
        <taxon>Bacillota</taxon>
        <taxon>Clostridia</taxon>
        <taxon>Koleobacterales</taxon>
        <taxon>Koleobacteraceae</taxon>
        <taxon>Koleobacter</taxon>
    </lineage>
</organism>
<dbReference type="Pfam" id="PF16654">
    <property type="entry name" value="DAPDH_C"/>
    <property type="match status" value="1"/>
</dbReference>
<evidence type="ECO:0000256" key="2">
    <source>
        <dbReference type="ARBA" id="ARBA00007442"/>
    </source>
</evidence>
<feature type="binding site" evidence="13">
    <location>
        <position position="173"/>
    </location>
    <ligand>
        <name>substrate</name>
    </ligand>
</feature>
<evidence type="ECO:0000256" key="13">
    <source>
        <dbReference type="PIRSR" id="PIRSR025648-1"/>
    </source>
</evidence>
<dbReference type="InterPro" id="IPR036291">
    <property type="entry name" value="NAD(P)-bd_dom_sf"/>
</dbReference>
<keyword evidence="10 12" id="KW-0457">Lysine biosynthesis</keyword>
<dbReference type="SUPFAM" id="SSF55347">
    <property type="entry name" value="Glyceraldehyde-3-phosphate dehydrogenase-like, C-terminal domain"/>
    <property type="match status" value="1"/>
</dbReference>
<dbReference type="UniPathway" id="UPA00034">
    <property type="reaction ID" value="UER00026"/>
</dbReference>
<gene>
    <name evidence="15" type="primary">ddh</name>
    <name evidence="15" type="ORF">H0A61_00374</name>
</gene>
<dbReference type="EC" id="1.4.1.16" evidence="4 12"/>
<dbReference type="KEGG" id="kme:H0A61_00374"/>
<dbReference type="RefSeq" id="WP_206709343.1">
    <property type="nucleotide sequence ID" value="NZ_CP059066.1"/>
</dbReference>
<evidence type="ECO:0000256" key="10">
    <source>
        <dbReference type="ARBA" id="ARBA00023154"/>
    </source>
</evidence>
<comment type="subunit">
    <text evidence="3 12">Homodimer.</text>
</comment>
<feature type="binding site" evidence="13">
    <location>
        <begin position="68"/>
        <end position="71"/>
    </location>
    <ligand>
        <name>NADP(+)</name>
        <dbReference type="ChEBI" id="CHEBI:58349"/>
    </ligand>
</feature>
<evidence type="ECO:0000256" key="3">
    <source>
        <dbReference type="ARBA" id="ARBA00011738"/>
    </source>
</evidence>
<protein>
    <recommendedName>
        <fullName evidence="5 12">Meso-diaminopimelate D-dehydrogenase</fullName>
        <shortName evidence="12">DAPDH</shortName>
        <shortName evidence="12">Meso-DAP dehydrogenase</shortName>
        <ecNumber evidence="4 12">1.4.1.16</ecNumber>
    </recommendedName>
</protein>
<evidence type="ECO:0000256" key="7">
    <source>
        <dbReference type="ARBA" id="ARBA00022857"/>
    </source>
</evidence>
<dbReference type="Gene3D" id="3.30.360.10">
    <property type="entry name" value="Dihydrodipicolinate Reductase, domain 2"/>
    <property type="match status" value="1"/>
</dbReference>
<dbReference type="GO" id="GO:0019877">
    <property type="term" value="P:diaminopimelate biosynthetic process"/>
    <property type="evidence" value="ECO:0007669"/>
    <property type="project" value="UniProtKB-UniRule"/>
</dbReference>
<keyword evidence="13" id="KW-0547">Nucleotide-binding</keyword>
<evidence type="ECO:0000256" key="9">
    <source>
        <dbReference type="ARBA" id="ARBA00023002"/>
    </source>
</evidence>
<feature type="binding site" evidence="13">
    <location>
        <position position="229"/>
    </location>
    <ligand>
        <name>substrate</name>
    </ligand>
</feature>
<comment type="catalytic activity">
    <reaction evidence="11 12">
        <text>meso-2,6-diaminopimelate + NADP(+) + H2O = (S)-2-amino-6-oxoheptanedioate + NH4(+) + NADPH + H(+)</text>
        <dbReference type="Rhea" id="RHEA:13561"/>
        <dbReference type="ChEBI" id="CHEBI:15377"/>
        <dbReference type="ChEBI" id="CHEBI:15378"/>
        <dbReference type="ChEBI" id="CHEBI:28938"/>
        <dbReference type="ChEBI" id="CHEBI:57783"/>
        <dbReference type="ChEBI" id="CHEBI:57791"/>
        <dbReference type="ChEBI" id="CHEBI:58349"/>
        <dbReference type="ChEBI" id="CHEBI:58556"/>
        <dbReference type="EC" id="1.4.1.16"/>
    </reaction>
</comment>
<dbReference type="InterPro" id="IPR032094">
    <property type="entry name" value="Meso-DAP_DH_C"/>
</dbReference>
<feature type="binding site" evidence="13">
    <location>
        <begin position="91"/>
        <end position="93"/>
    </location>
    <ligand>
        <name>NADP(+)</name>
        <dbReference type="ChEBI" id="CHEBI:58349"/>
    </ligand>
</feature>
<dbReference type="AlphaFoldDB" id="A0A8A0RK22"/>